<proteinExistence type="predicted"/>
<keyword evidence="1" id="KW-0472">Membrane</keyword>
<comment type="caution">
    <text evidence="2">The sequence shown here is derived from an EMBL/GenBank/DDBJ whole genome shotgun (WGS) entry which is preliminary data.</text>
</comment>
<name>A0A0E9NAT5_SAICN</name>
<sequence length="97" mass="10835">MPDTLSEPVDPLSHFSSDLTWDECVVGVNAVVVTLLLFTFLSLRFLSSLLLFRFLSAFTFSFSFSFSFAFAFAFTFLGSALADPAPIPRQPHPEKVY</sequence>
<dbReference type="AlphaFoldDB" id="A0A0E9NAT5"/>
<keyword evidence="3" id="KW-1185">Reference proteome</keyword>
<gene>
    <name evidence="2" type="ORF">G7K_1196-t1</name>
</gene>
<reference evidence="2 3" key="1">
    <citation type="journal article" date="2011" name="J. Gen. Appl. Microbiol.">
        <title>Draft genome sequencing of the enigmatic yeast Saitoella complicata.</title>
        <authorList>
            <person name="Nishida H."/>
            <person name="Hamamoto M."/>
            <person name="Sugiyama J."/>
        </authorList>
    </citation>
    <scope>NUCLEOTIDE SEQUENCE [LARGE SCALE GENOMIC DNA]</scope>
    <source>
        <strain evidence="2 3">NRRL Y-17804</strain>
    </source>
</reference>
<dbReference type="EMBL" id="BACD03000006">
    <property type="protein sequence ID" value="GAO46982.1"/>
    <property type="molecule type" value="Genomic_DNA"/>
</dbReference>
<evidence type="ECO:0000256" key="1">
    <source>
        <dbReference type="SAM" id="Phobius"/>
    </source>
</evidence>
<protein>
    <submittedName>
        <fullName evidence="2">Uncharacterized protein</fullName>
    </submittedName>
</protein>
<organism evidence="2 3">
    <name type="scientific">Saitoella complicata (strain BCRC 22490 / CBS 7301 / JCM 7358 / NBRC 10748 / NRRL Y-17804)</name>
    <dbReference type="NCBI Taxonomy" id="698492"/>
    <lineage>
        <taxon>Eukaryota</taxon>
        <taxon>Fungi</taxon>
        <taxon>Dikarya</taxon>
        <taxon>Ascomycota</taxon>
        <taxon>Taphrinomycotina</taxon>
        <taxon>Taphrinomycotina incertae sedis</taxon>
        <taxon>Saitoella</taxon>
    </lineage>
</organism>
<reference evidence="2 3" key="3">
    <citation type="journal article" date="2015" name="Genome Announc.">
        <title>Draft Genome Sequence of the Archiascomycetous Yeast Saitoella complicata.</title>
        <authorList>
            <person name="Yamauchi K."/>
            <person name="Kondo S."/>
            <person name="Hamamoto M."/>
            <person name="Takahashi Y."/>
            <person name="Ogura Y."/>
            <person name="Hayashi T."/>
            <person name="Nishida H."/>
        </authorList>
    </citation>
    <scope>NUCLEOTIDE SEQUENCE [LARGE SCALE GENOMIC DNA]</scope>
    <source>
        <strain evidence="2 3">NRRL Y-17804</strain>
    </source>
</reference>
<feature type="transmembrane region" description="Helical" evidence="1">
    <location>
        <begin position="25"/>
        <end position="46"/>
    </location>
</feature>
<evidence type="ECO:0000313" key="3">
    <source>
        <dbReference type="Proteomes" id="UP000033140"/>
    </source>
</evidence>
<keyword evidence="1" id="KW-0812">Transmembrane</keyword>
<reference evidence="2 3" key="2">
    <citation type="journal article" date="2014" name="J. Gen. Appl. Microbiol.">
        <title>The early diverging ascomycetous budding yeast Saitoella complicata has three histone deacetylases belonging to the Clr6, Hos2, and Rpd3 lineages.</title>
        <authorList>
            <person name="Nishida H."/>
            <person name="Matsumoto T."/>
            <person name="Kondo S."/>
            <person name="Hamamoto M."/>
            <person name="Yoshikawa H."/>
        </authorList>
    </citation>
    <scope>NUCLEOTIDE SEQUENCE [LARGE SCALE GENOMIC DNA]</scope>
    <source>
        <strain evidence="2 3">NRRL Y-17804</strain>
    </source>
</reference>
<evidence type="ECO:0000313" key="2">
    <source>
        <dbReference type="EMBL" id="GAO46982.1"/>
    </source>
</evidence>
<dbReference type="Proteomes" id="UP000033140">
    <property type="component" value="Unassembled WGS sequence"/>
</dbReference>
<keyword evidence="1" id="KW-1133">Transmembrane helix</keyword>
<accession>A0A0E9NAT5</accession>
<feature type="transmembrane region" description="Helical" evidence="1">
    <location>
        <begin position="58"/>
        <end position="82"/>
    </location>
</feature>